<protein>
    <submittedName>
        <fullName evidence="2">CAIB/BAIF family protein</fullName>
    </submittedName>
</protein>
<dbReference type="Pfam" id="PF02515">
    <property type="entry name" value="CoA_transf_3"/>
    <property type="match status" value="1"/>
</dbReference>
<gene>
    <name evidence="2" type="ORF">XA26_03100</name>
</gene>
<sequence length="456" mass="48837">MQITQTGTADIPELYRWLAPVTGPIDDTAVARVTGPRSWWGGPLDVEGLALGSVQAALTAARLACGPQEQFHSESSSVAAAFASLDHLRIDGRKPEGFAPLSGYFPARDGWVRLHANYPHHARALSGALGCDSKEELIGAIASSSAADVAQRVTDAGGLAVTVRSPQDWRQSPEGRFVDSQPWIRFDLVDAVGPALEAGRRLTGVRILDLTRVIAGPVATRFLALFGADVLRIDPPAMPELIDQYIDTGFGKRSATADFADPAQREKLAALLEHADVLVMGYRPGALEKFGLDPHALRERYRSLVIVTLDAWGDDGPWGDRRGFDSLVQAAVGIAQRYGRPDPDAGWRPGALPVQALDHSTGYGVAAAVLALLARRATAGAGWAHMSLARTAHLLLDLPAGDRDRRELEVPREETESPFGHLSFASPPVFADGHRIGYRGAPGPYGSDPLEWAAAR</sequence>
<name>A0A0N9X733_MYCFO</name>
<dbReference type="EMBL" id="CP011269">
    <property type="protein sequence ID" value="ALI24176.1"/>
    <property type="molecule type" value="Genomic_DNA"/>
</dbReference>
<proteinExistence type="predicted"/>
<dbReference type="AlphaFoldDB" id="A0A0N9X733"/>
<dbReference type="InterPro" id="IPR003673">
    <property type="entry name" value="CoA-Trfase_fam_III"/>
</dbReference>
<reference evidence="2 3" key="1">
    <citation type="journal article" date="2015" name="MBio">
        <title>Enzymatic Degradation of Phenazines Can Generate Energy and Protect Sensitive Organisms from Toxicity.</title>
        <authorList>
            <person name="Costa K.C."/>
            <person name="Bergkessel M."/>
            <person name="Saunders S."/>
            <person name="Korlach J."/>
            <person name="Newman D.K."/>
        </authorList>
    </citation>
    <scope>NUCLEOTIDE SEQUENCE [LARGE SCALE GENOMIC DNA]</scope>
    <source>
        <strain evidence="2 3">CT6</strain>
    </source>
</reference>
<accession>A0A0N9X733</accession>
<dbReference type="InterPro" id="IPR050509">
    <property type="entry name" value="CoA-transferase_III"/>
</dbReference>
<evidence type="ECO:0000313" key="3">
    <source>
        <dbReference type="Proteomes" id="UP000057134"/>
    </source>
</evidence>
<dbReference type="PATRIC" id="fig|1766.6.peg.306"/>
<evidence type="ECO:0000256" key="1">
    <source>
        <dbReference type="SAM" id="MobiDB-lite"/>
    </source>
</evidence>
<dbReference type="Proteomes" id="UP000057134">
    <property type="component" value="Chromosome"/>
</dbReference>
<dbReference type="GO" id="GO:0003824">
    <property type="term" value="F:catalytic activity"/>
    <property type="evidence" value="ECO:0007669"/>
    <property type="project" value="InterPro"/>
</dbReference>
<dbReference type="SUPFAM" id="SSF89796">
    <property type="entry name" value="CoA-transferase family III (CaiB/BaiF)"/>
    <property type="match status" value="2"/>
</dbReference>
<dbReference type="InterPro" id="IPR023606">
    <property type="entry name" value="CoA-Trfase_III_dom_1_sf"/>
</dbReference>
<dbReference type="PANTHER" id="PTHR48228:SF4">
    <property type="entry name" value="BLR3030 PROTEIN"/>
    <property type="match status" value="1"/>
</dbReference>
<dbReference type="PANTHER" id="PTHR48228">
    <property type="entry name" value="SUCCINYL-COA--D-CITRAMALATE COA-TRANSFERASE"/>
    <property type="match status" value="1"/>
</dbReference>
<dbReference type="STRING" id="1766.XA26_03100"/>
<feature type="region of interest" description="Disordered" evidence="1">
    <location>
        <begin position="407"/>
        <end position="426"/>
    </location>
</feature>
<dbReference type="Gene3D" id="3.40.50.10540">
    <property type="entry name" value="Crotonobetainyl-coa:carnitine coa-transferase, domain 1"/>
    <property type="match status" value="1"/>
</dbReference>
<keyword evidence="3" id="KW-1185">Reference proteome</keyword>
<dbReference type="RefSeq" id="WP_054600795.1">
    <property type="nucleotide sequence ID" value="NZ_CP011269.1"/>
</dbReference>
<dbReference type="KEGG" id="mft:XA26_03100"/>
<evidence type="ECO:0000313" key="2">
    <source>
        <dbReference type="EMBL" id="ALI24176.1"/>
    </source>
</evidence>
<organism evidence="2 3">
    <name type="scientific">Mycolicibacterium fortuitum</name>
    <name type="common">Mycobacterium fortuitum</name>
    <dbReference type="NCBI Taxonomy" id="1766"/>
    <lineage>
        <taxon>Bacteria</taxon>
        <taxon>Bacillati</taxon>
        <taxon>Actinomycetota</taxon>
        <taxon>Actinomycetes</taxon>
        <taxon>Mycobacteriales</taxon>
        <taxon>Mycobacteriaceae</taxon>
        <taxon>Mycolicibacterium</taxon>
    </lineage>
</organism>